<accession>A0A4R4EKN5</accession>
<proteinExistence type="predicted"/>
<comment type="caution">
    <text evidence="2">The sequence shown here is derived from an EMBL/GenBank/DDBJ whole genome shotgun (WGS) entry which is preliminary data.</text>
</comment>
<dbReference type="PANTHER" id="PTHR33594:SF1">
    <property type="entry name" value="HD_PDEASE DOMAIN-CONTAINING PROTEIN"/>
    <property type="match status" value="1"/>
</dbReference>
<evidence type="ECO:0000259" key="1">
    <source>
        <dbReference type="PROSITE" id="PS51831"/>
    </source>
</evidence>
<sequence length="218" mass="24833">MRTPTEIIQLAELFVKEELGKDSSGHDFWHIQRVRQMAVRIAAEEGADLFVCELAALLHDIPDEKLNDSKEAGLNKLNSWLDEYVADHGVKEQILSIITNMSYSGGHKPAMDSLEGRVVQDADRLDAIGAIGIARTFAYGGAKGRLMYDPEHPPEEFMTEEQYRKSNGSSINHFYEKLLKLKDLMNTKYAKQIATSRHEYMEGFLTQFYQEWNSEDGK</sequence>
<protein>
    <submittedName>
        <fullName evidence="2">HD domain-containing protein</fullName>
    </submittedName>
</protein>
<dbReference type="Gene3D" id="1.10.472.50">
    <property type="entry name" value="HD-domain/PDEase-like"/>
    <property type="match status" value="1"/>
</dbReference>
<dbReference type="InterPro" id="IPR003607">
    <property type="entry name" value="HD/PDEase_dom"/>
</dbReference>
<dbReference type="PROSITE" id="PS51831">
    <property type="entry name" value="HD"/>
    <property type="match status" value="1"/>
</dbReference>
<dbReference type="EMBL" id="SKFG01000002">
    <property type="protein sequence ID" value="TCZ79870.1"/>
    <property type="molecule type" value="Genomic_DNA"/>
</dbReference>
<evidence type="ECO:0000313" key="2">
    <source>
        <dbReference type="EMBL" id="TCZ79870.1"/>
    </source>
</evidence>
<dbReference type="AlphaFoldDB" id="A0A4R4EKN5"/>
<dbReference type="SUPFAM" id="SSF109604">
    <property type="entry name" value="HD-domain/PDEase-like"/>
    <property type="match status" value="1"/>
</dbReference>
<reference evidence="2 3" key="1">
    <citation type="submission" date="2019-03" db="EMBL/GenBank/DDBJ databases">
        <authorList>
            <person name="Kim M.K.M."/>
        </authorList>
    </citation>
    <scope>NUCLEOTIDE SEQUENCE [LARGE SCALE GENOMIC DNA]</scope>
    <source>
        <strain evidence="2 3">18JY21-1</strain>
    </source>
</reference>
<evidence type="ECO:0000313" key="3">
    <source>
        <dbReference type="Proteomes" id="UP000295418"/>
    </source>
</evidence>
<dbReference type="SMART" id="SM00471">
    <property type="entry name" value="HDc"/>
    <property type="match status" value="1"/>
</dbReference>
<dbReference type="RefSeq" id="WP_132416505.1">
    <property type="nucleotide sequence ID" value="NZ_SKFG01000002.1"/>
</dbReference>
<name>A0A4R4EKN5_9BACL</name>
<feature type="domain" description="HD" evidence="1">
    <location>
        <begin position="27"/>
        <end position="128"/>
    </location>
</feature>
<dbReference type="PANTHER" id="PTHR33594">
    <property type="entry name" value="SUPERFAMILY HYDROLASE, PUTATIVE (AFU_ORTHOLOGUE AFUA_1G03035)-RELATED"/>
    <property type="match status" value="1"/>
</dbReference>
<keyword evidence="3" id="KW-1185">Reference proteome</keyword>
<dbReference type="Gene3D" id="1.20.58.1910">
    <property type="match status" value="1"/>
</dbReference>
<organism evidence="2 3">
    <name type="scientific">Paenibacillus albiflavus</name>
    <dbReference type="NCBI Taxonomy" id="2545760"/>
    <lineage>
        <taxon>Bacteria</taxon>
        <taxon>Bacillati</taxon>
        <taxon>Bacillota</taxon>
        <taxon>Bacilli</taxon>
        <taxon>Bacillales</taxon>
        <taxon>Paenibacillaceae</taxon>
        <taxon>Paenibacillus</taxon>
    </lineage>
</organism>
<gene>
    <name evidence="2" type="ORF">E0485_03085</name>
</gene>
<dbReference type="InterPro" id="IPR006674">
    <property type="entry name" value="HD_domain"/>
</dbReference>
<dbReference type="Pfam" id="PF01966">
    <property type="entry name" value="HD"/>
    <property type="match status" value="1"/>
</dbReference>
<dbReference type="CDD" id="cd00077">
    <property type="entry name" value="HDc"/>
    <property type="match status" value="1"/>
</dbReference>
<dbReference type="Proteomes" id="UP000295418">
    <property type="component" value="Unassembled WGS sequence"/>
</dbReference>
<dbReference type="OrthoDB" id="9797344at2"/>